<dbReference type="Pfam" id="PF01757">
    <property type="entry name" value="Acyl_transf_3"/>
    <property type="match status" value="1"/>
</dbReference>
<dbReference type="InterPro" id="IPR050879">
    <property type="entry name" value="Acyltransferase_3"/>
</dbReference>
<keyword evidence="3" id="KW-0808">Transferase</keyword>
<sequence>MLTEVSSRCQAPSCHPLLLNPRPIPAVLQDSPSRLRGPSIMAKRTLLRTLLRLLLPSFIADIFFPEHKPTWRLHPTSYLDGLRGIASVLVFFCHFTEELYPPLTPTYGLDPDKPSAWIQLPFARLLFSGRPMVHIFFVISGFVLSYKPIKAIHARDFDKCYSALSSSTFRRAFRLFGPCIASTFMIMCLAQRGLLHIRYRTFSEQFWAWKHIVFHKITWPWEWETNLSPWYDAHLWTIPVEFAHSMLLFIVILGLVKIRLRIRQATVFGLMLYCLACGRWAGFEFLTGLFLAEIHVLQNAQQPGWDSPEKGLASPKAAFRSLKTISYFIITAVCLFIYGWPNAGAEKTPGIRFFLAHTPDPYAALTAKENPLASQQYWFALTGAVMVWIVGDTPVLKKLFEGPVAQYCGRISYAIYIMHGPVMGLCVRQIVGNVFIPASGEPGTPEFKEAVMARGIKGMVGISTTKQLTTGWVLGIIMVGAVVVWAADIFWRAVDDPIVKFGRRIEMYCVDDVEEKPRGRGYSQAV</sequence>
<evidence type="ECO:0000313" key="4">
    <source>
        <dbReference type="Proteomes" id="UP001239445"/>
    </source>
</evidence>
<comment type="caution">
    <text evidence="3">The sequence shown here is derived from an EMBL/GenBank/DDBJ whole genome shotgun (WGS) entry which is preliminary data.</text>
</comment>
<keyword evidence="1" id="KW-1133">Transmembrane helix</keyword>
<reference evidence="3" key="1">
    <citation type="submission" date="2023-06" db="EMBL/GenBank/DDBJ databases">
        <title>Genome-scale phylogeny and comparative genomics of the fungal order Sordariales.</title>
        <authorList>
            <consortium name="Lawrence Berkeley National Laboratory"/>
            <person name="Hensen N."/>
            <person name="Bonometti L."/>
            <person name="Westerberg I."/>
            <person name="Brannstrom I.O."/>
            <person name="Guillou S."/>
            <person name="Cros-Aarteil S."/>
            <person name="Calhoun S."/>
            <person name="Haridas S."/>
            <person name="Kuo A."/>
            <person name="Mondo S."/>
            <person name="Pangilinan J."/>
            <person name="Riley R."/>
            <person name="Labutti K."/>
            <person name="Andreopoulos B."/>
            <person name="Lipzen A."/>
            <person name="Chen C."/>
            <person name="Yanf M."/>
            <person name="Daum C."/>
            <person name="Ng V."/>
            <person name="Clum A."/>
            <person name="Steindorff A."/>
            <person name="Ohm R."/>
            <person name="Martin F."/>
            <person name="Silar P."/>
            <person name="Natvig D."/>
            <person name="Lalanne C."/>
            <person name="Gautier V."/>
            <person name="Ament-Velasquez S.L."/>
            <person name="Kruys A."/>
            <person name="Hutchinson M.I."/>
            <person name="Powell A.J."/>
            <person name="Barry K."/>
            <person name="Miller A.N."/>
            <person name="Grigoriev I.V."/>
            <person name="Debuchy R."/>
            <person name="Gladieux P."/>
            <person name="Thoren M.H."/>
            <person name="Johannesson H."/>
        </authorList>
    </citation>
    <scope>NUCLEOTIDE SEQUENCE</scope>
    <source>
        <strain evidence="3">PSN4</strain>
    </source>
</reference>
<feature type="transmembrane region" description="Helical" evidence="1">
    <location>
        <begin position="268"/>
        <end position="292"/>
    </location>
</feature>
<feature type="transmembrane region" description="Helical" evidence="1">
    <location>
        <begin position="233"/>
        <end position="256"/>
    </location>
</feature>
<dbReference type="AlphaFoldDB" id="A0AAJ0F9C1"/>
<dbReference type="PANTHER" id="PTHR23028:SF126">
    <property type="entry name" value="ACYLTRANSFERASE 3 DOMAIN-CONTAINING PROTEIN"/>
    <property type="match status" value="1"/>
</dbReference>
<proteinExistence type="predicted"/>
<feature type="domain" description="Acyltransferase 3" evidence="2">
    <location>
        <begin position="78"/>
        <end position="458"/>
    </location>
</feature>
<feature type="transmembrane region" description="Helical" evidence="1">
    <location>
        <begin position="472"/>
        <end position="494"/>
    </location>
</feature>
<gene>
    <name evidence="3" type="ORF">QBC47DRAFT_383090</name>
</gene>
<keyword evidence="1" id="KW-0812">Transmembrane</keyword>
<feature type="transmembrane region" description="Helical" evidence="1">
    <location>
        <begin position="131"/>
        <end position="149"/>
    </location>
</feature>
<dbReference type="PANTHER" id="PTHR23028">
    <property type="entry name" value="ACETYLTRANSFERASE"/>
    <property type="match status" value="1"/>
</dbReference>
<name>A0AAJ0F9C1_9PEZI</name>
<feature type="transmembrane region" description="Helical" evidence="1">
    <location>
        <begin position="325"/>
        <end position="343"/>
    </location>
</feature>
<dbReference type="Proteomes" id="UP001239445">
    <property type="component" value="Unassembled WGS sequence"/>
</dbReference>
<organism evidence="3 4">
    <name type="scientific">Echria macrotheca</name>
    <dbReference type="NCBI Taxonomy" id="438768"/>
    <lineage>
        <taxon>Eukaryota</taxon>
        <taxon>Fungi</taxon>
        <taxon>Dikarya</taxon>
        <taxon>Ascomycota</taxon>
        <taxon>Pezizomycotina</taxon>
        <taxon>Sordariomycetes</taxon>
        <taxon>Sordariomycetidae</taxon>
        <taxon>Sordariales</taxon>
        <taxon>Schizotheciaceae</taxon>
        <taxon>Echria</taxon>
    </lineage>
</organism>
<evidence type="ECO:0000313" key="3">
    <source>
        <dbReference type="EMBL" id="KAK1755218.1"/>
    </source>
</evidence>
<dbReference type="EMBL" id="MU839834">
    <property type="protein sequence ID" value="KAK1755218.1"/>
    <property type="molecule type" value="Genomic_DNA"/>
</dbReference>
<feature type="transmembrane region" description="Helical" evidence="1">
    <location>
        <begin position="175"/>
        <end position="194"/>
    </location>
</feature>
<dbReference type="GO" id="GO:0016747">
    <property type="term" value="F:acyltransferase activity, transferring groups other than amino-acyl groups"/>
    <property type="evidence" value="ECO:0007669"/>
    <property type="project" value="InterPro"/>
</dbReference>
<evidence type="ECO:0000259" key="2">
    <source>
        <dbReference type="Pfam" id="PF01757"/>
    </source>
</evidence>
<keyword evidence="3" id="KW-0012">Acyltransferase</keyword>
<protein>
    <submittedName>
        <fullName evidence="3">Acyltransferase family-domain-containing protein</fullName>
    </submittedName>
</protein>
<dbReference type="InterPro" id="IPR002656">
    <property type="entry name" value="Acyl_transf_3_dom"/>
</dbReference>
<keyword evidence="1" id="KW-0472">Membrane</keyword>
<accession>A0AAJ0F9C1</accession>
<evidence type="ECO:0000256" key="1">
    <source>
        <dbReference type="SAM" id="Phobius"/>
    </source>
</evidence>
<keyword evidence="4" id="KW-1185">Reference proteome</keyword>